<organism evidence="2 3">
    <name type="scientific">Ridgeia piscesae</name>
    <name type="common">Tubeworm</name>
    <dbReference type="NCBI Taxonomy" id="27915"/>
    <lineage>
        <taxon>Eukaryota</taxon>
        <taxon>Metazoa</taxon>
        <taxon>Spiralia</taxon>
        <taxon>Lophotrochozoa</taxon>
        <taxon>Annelida</taxon>
        <taxon>Polychaeta</taxon>
        <taxon>Sedentaria</taxon>
        <taxon>Canalipalpata</taxon>
        <taxon>Sabellida</taxon>
        <taxon>Siboglinidae</taxon>
        <taxon>Ridgeia</taxon>
    </lineage>
</organism>
<keyword evidence="3" id="KW-1185">Reference proteome</keyword>
<name>A0AAD9P150_RIDPI</name>
<gene>
    <name evidence="2" type="ORF">NP493_207g02018</name>
</gene>
<feature type="region of interest" description="Disordered" evidence="1">
    <location>
        <begin position="1"/>
        <end position="41"/>
    </location>
</feature>
<dbReference type="Proteomes" id="UP001209878">
    <property type="component" value="Unassembled WGS sequence"/>
</dbReference>
<evidence type="ECO:0000313" key="2">
    <source>
        <dbReference type="EMBL" id="KAK2186269.1"/>
    </source>
</evidence>
<evidence type="ECO:0000313" key="3">
    <source>
        <dbReference type="Proteomes" id="UP001209878"/>
    </source>
</evidence>
<reference evidence="2" key="1">
    <citation type="journal article" date="2023" name="Mol. Biol. Evol.">
        <title>Third-Generation Sequencing Reveals the Adaptive Role of the Epigenome in Three Deep-Sea Polychaetes.</title>
        <authorList>
            <person name="Perez M."/>
            <person name="Aroh O."/>
            <person name="Sun Y."/>
            <person name="Lan Y."/>
            <person name="Juniper S.K."/>
            <person name="Young C.R."/>
            <person name="Angers B."/>
            <person name="Qian P.Y."/>
        </authorList>
    </citation>
    <scope>NUCLEOTIDE SEQUENCE</scope>
    <source>
        <strain evidence="2">R07B-5</strain>
    </source>
</reference>
<evidence type="ECO:0000256" key="1">
    <source>
        <dbReference type="SAM" id="MobiDB-lite"/>
    </source>
</evidence>
<accession>A0AAD9P150</accession>
<sequence>MEKTEPSKDKVTETTTSDDTDIMQNGNGTTAEEAPVEEETT</sequence>
<dbReference type="EMBL" id="JAODUO010000207">
    <property type="protein sequence ID" value="KAK2186269.1"/>
    <property type="molecule type" value="Genomic_DNA"/>
</dbReference>
<protein>
    <submittedName>
        <fullName evidence="2">Uncharacterized protein</fullName>
    </submittedName>
</protein>
<feature type="compositionally biased region" description="Basic and acidic residues" evidence="1">
    <location>
        <begin position="1"/>
        <end position="12"/>
    </location>
</feature>
<proteinExistence type="predicted"/>
<dbReference type="AlphaFoldDB" id="A0AAD9P150"/>
<comment type="caution">
    <text evidence="2">The sequence shown here is derived from an EMBL/GenBank/DDBJ whole genome shotgun (WGS) entry which is preliminary data.</text>
</comment>